<keyword evidence="1" id="KW-1133">Transmembrane helix</keyword>
<dbReference type="Proteomes" id="UP000595332">
    <property type="component" value="Chromosome"/>
</dbReference>
<gene>
    <name evidence="2" type="ORF">NEJAP_2713</name>
</gene>
<keyword evidence="3" id="KW-1185">Reference proteome</keyword>
<dbReference type="EMBL" id="AP014546">
    <property type="protein sequence ID" value="BBB30656.1"/>
    <property type="molecule type" value="Genomic_DNA"/>
</dbReference>
<keyword evidence="1" id="KW-0472">Membrane</keyword>
<keyword evidence="1" id="KW-0812">Transmembrane</keyword>
<organism evidence="2 3">
    <name type="scientific">Neptunomonas japonica JAMM 1380</name>
    <dbReference type="NCBI Taxonomy" id="1441457"/>
    <lineage>
        <taxon>Bacteria</taxon>
        <taxon>Pseudomonadati</taxon>
        <taxon>Pseudomonadota</taxon>
        <taxon>Gammaproteobacteria</taxon>
        <taxon>Oceanospirillales</taxon>
        <taxon>Oceanospirillaceae</taxon>
        <taxon>Neptunomonas</taxon>
    </lineage>
</organism>
<evidence type="ECO:0000256" key="1">
    <source>
        <dbReference type="SAM" id="Phobius"/>
    </source>
</evidence>
<evidence type="ECO:0000313" key="3">
    <source>
        <dbReference type="Proteomes" id="UP000595332"/>
    </source>
</evidence>
<proteinExistence type="predicted"/>
<evidence type="ECO:0000313" key="2">
    <source>
        <dbReference type="EMBL" id="BBB30656.1"/>
    </source>
</evidence>
<accession>A0A7R6PM05</accession>
<reference evidence="2 3" key="1">
    <citation type="journal article" date="2008" name="Int. J. Syst. Evol. Microbiol.">
        <title>Neptunomonas japonica sp. nov., an Osedax japonicus symbiont-like bacterium isolated from sediment adjacent to sperm whale carcasses off Kagoshima, Japan.</title>
        <authorList>
            <person name="Miyazaki M."/>
            <person name="Nogi Y."/>
            <person name="Fujiwara Y."/>
            <person name="Kawato M."/>
            <person name="Kubokawa K."/>
            <person name="Horikoshi K."/>
        </authorList>
    </citation>
    <scope>NUCLEOTIDE SEQUENCE [LARGE SCALE GENOMIC DNA]</scope>
    <source>
        <strain evidence="2 3">JAMM 1380</strain>
    </source>
</reference>
<feature type="transmembrane region" description="Helical" evidence="1">
    <location>
        <begin position="6"/>
        <end position="24"/>
    </location>
</feature>
<name>A0A7R6PM05_9GAMM</name>
<dbReference type="AlphaFoldDB" id="A0A7R6PM05"/>
<dbReference type="RefSeq" id="WP_201347820.1">
    <property type="nucleotide sequence ID" value="NZ_AP014546.1"/>
</dbReference>
<sequence length="133" mass="16046">MEIIVGLFIVFYLFMLTATFINKHKMKWAEIRKKYSFTRNEIKRIESETKPGRIFYAINNDWSNTNLISVCKQQEFIYIWGSELSCGWLFQPLKIPISDMNYIKTRMCFFRTRDVYEIFTSNISLQYAVPREH</sequence>
<dbReference type="KEGG" id="njp:NEJAP_2713"/>
<protein>
    <submittedName>
        <fullName evidence="2">Uncharacterized protein</fullName>
    </submittedName>
</protein>